<dbReference type="OrthoDB" id="3544310at2"/>
<evidence type="ECO:0000313" key="3">
    <source>
        <dbReference type="EMBL" id="KGN41195.1"/>
    </source>
</evidence>
<dbReference type="Proteomes" id="UP000030013">
    <property type="component" value="Unassembled WGS sequence"/>
</dbReference>
<comment type="caution">
    <text evidence="3">The sequence shown here is derived from an EMBL/GenBank/DDBJ whole genome shotgun (WGS) entry which is preliminary data.</text>
</comment>
<sequence>MTLAPSPIAPDRRVLLAVAVLAAVSLGGAFVSVTGGLADTVLDAMGPTGRLSIPVPMMLAQLVAAAVASGRRRRPALVASALLALVAPVCIVSGFFDGGYSDPARTGAHTAYQGLLVAMIAVVGGVAARRFFRLRQGGEVRTRETLTRSGASAPGPLGSVTSADQSAGRFAHAGREGE</sequence>
<protein>
    <submittedName>
        <fullName evidence="3">Uncharacterized protein</fullName>
    </submittedName>
</protein>
<feature type="transmembrane region" description="Helical" evidence="2">
    <location>
        <begin position="76"/>
        <end position="96"/>
    </location>
</feature>
<keyword evidence="2" id="KW-0812">Transmembrane</keyword>
<feature type="region of interest" description="Disordered" evidence="1">
    <location>
        <begin position="143"/>
        <end position="178"/>
    </location>
</feature>
<dbReference type="eggNOG" id="ENOG5031YJ2">
    <property type="taxonomic scope" value="Bacteria"/>
</dbReference>
<keyword evidence="2" id="KW-0472">Membrane</keyword>
<organism evidence="3 4">
    <name type="scientific">Knoellia aerolata DSM 18566</name>
    <dbReference type="NCBI Taxonomy" id="1385519"/>
    <lineage>
        <taxon>Bacteria</taxon>
        <taxon>Bacillati</taxon>
        <taxon>Actinomycetota</taxon>
        <taxon>Actinomycetes</taxon>
        <taxon>Micrococcales</taxon>
        <taxon>Intrasporangiaceae</taxon>
        <taxon>Knoellia</taxon>
    </lineage>
</organism>
<keyword evidence="4" id="KW-1185">Reference proteome</keyword>
<feature type="transmembrane region" description="Helical" evidence="2">
    <location>
        <begin position="111"/>
        <end position="132"/>
    </location>
</feature>
<evidence type="ECO:0000313" key="4">
    <source>
        <dbReference type="Proteomes" id="UP000030013"/>
    </source>
</evidence>
<dbReference type="RefSeq" id="WP_035937055.1">
    <property type="nucleotide sequence ID" value="NZ_AVPL01000022.1"/>
</dbReference>
<proteinExistence type="predicted"/>
<gene>
    <name evidence="3" type="ORF">N801_08925</name>
</gene>
<keyword evidence="2" id="KW-1133">Transmembrane helix</keyword>
<dbReference type="AlphaFoldDB" id="A0A0A0JUW4"/>
<dbReference type="EMBL" id="AVPL01000022">
    <property type="protein sequence ID" value="KGN41195.1"/>
    <property type="molecule type" value="Genomic_DNA"/>
</dbReference>
<evidence type="ECO:0000256" key="1">
    <source>
        <dbReference type="SAM" id="MobiDB-lite"/>
    </source>
</evidence>
<feature type="transmembrane region" description="Helical" evidence="2">
    <location>
        <begin position="48"/>
        <end position="69"/>
    </location>
</feature>
<accession>A0A0A0JUW4</accession>
<reference evidence="3 4" key="1">
    <citation type="submission" date="2013-08" db="EMBL/GenBank/DDBJ databases">
        <title>The genome sequence of Knoellia aerolata.</title>
        <authorList>
            <person name="Zhu W."/>
            <person name="Wang G."/>
        </authorList>
    </citation>
    <scope>NUCLEOTIDE SEQUENCE [LARGE SCALE GENOMIC DNA]</scope>
    <source>
        <strain evidence="3 4">DSM 18566</strain>
    </source>
</reference>
<evidence type="ECO:0000256" key="2">
    <source>
        <dbReference type="SAM" id="Phobius"/>
    </source>
</evidence>
<name>A0A0A0JUW4_9MICO</name>